<feature type="binding site" evidence="14">
    <location>
        <position position="177"/>
    </location>
    <ligand>
        <name>substrate</name>
    </ligand>
</feature>
<keyword evidence="9 10" id="KW-0413">Isomerase</keyword>
<feature type="binding site" evidence="10 14">
    <location>
        <begin position="197"/>
        <end position="198"/>
    </location>
    <ligand>
        <name>substrate</name>
    </ligand>
</feature>
<dbReference type="EMBL" id="CP120576">
    <property type="protein sequence ID" value="WEY83791.1"/>
    <property type="molecule type" value="Genomic_DNA"/>
</dbReference>
<dbReference type="RefSeq" id="WP_003232058.1">
    <property type="nucleotide sequence ID" value="NZ_AP024621.1"/>
</dbReference>
<dbReference type="Proteomes" id="UP001214898">
    <property type="component" value="Chromosome"/>
</dbReference>
<organism evidence="15 18">
    <name type="scientific">Bacillus subtilis</name>
    <dbReference type="NCBI Taxonomy" id="1423"/>
    <lineage>
        <taxon>Bacteria</taxon>
        <taxon>Bacillati</taxon>
        <taxon>Bacillota</taxon>
        <taxon>Bacilli</taxon>
        <taxon>Bacillales</taxon>
        <taxon>Bacillaceae</taxon>
        <taxon>Bacillus</taxon>
    </lineage>
</organism>
<evidence type="ECO:0000256" key="14">
    <source>
        <dbReference type="PIRSR" id="PIRSR001461-3"/>
    </source>
</evidence>
<comment type="cofactor">
    <cofactor evidence="2">
        <name>Mn(2+)</name>
        <dbReference type="ChEBI" id="CHEBI:29035"/>
    </cofactor>
</comment>
<dbReference type="AlphaFoldDB" id="A0A085CBI9"/>
<keyword evidence="10 11" id="KW-0119">Carbohydrate metabolism</keyword>
<evidence type="ECO:0000313" key="16">
    <source>
        <dbReference type="EMBL" id="WEY83791.1"/>
    </source>
</evidence>
<sequence length="217" mass="23334">MIKVAPSILSADFAALGNEIKDVEKGGADCIHIDVMDGHFVPNITIGPLIVEAVRPVTDLPLDVHLMIEEPDRYIPAFAKAGADILSVHAEACPHLHRTIQLIKEQGVKAGVVLNPHTPVQVIEHVFDDLDLVLLMTVNPGFGGQKFIHSVLPKIKEVKRMADEKGKKDLLIEVDGGVNKETAPLVIEAGANLLVAGSAVYGQSDRKKAISEIRGSK</sequence>
<dbReference type="PANTHER" id="PTHR11749">
    <property type="entry name" value="RIBULOSE-5-PHOSPHATE-3-EPIMERASE"/>
    <property type="match status" value="1"/>
</dbReference>
<dbReference type="SMR" id="A0A085CBI9"/>
<evidence type="ECO:0000313" key="17">
    <source>
        <dbReference type="EMBL" id="WHM21239.1"/>
    </source>
</evidence>
<dbReference type="GO" id="GO:0006098">
    <property type="term" value="P:pentose-phosphate shunt"/>
    <property type="evidence" value="ECO:0007669"/>
    <property type="project" value="UniProtKB-UniRule"/>
</dbReference>
<evidence type="ECO:0000256" key="2">
    <source>
        <dbReference type="ARBA" id="ARBA00001936"/>
    </source>
</evidence>
<feature type="binding site" evidence="10 14">
    <location>
        <begin position="141"/>
        <end position="144"/>
    </location>
    <ligand>
        <name>substrate</name>
    </ligand>
</feature>
<comment type="cofactor">
    <cofactor evidence="10 13">
        <name>a divalent metal cation</name>
        <dbReference type="ChEBI" id="CHEBI:60240"/>
    </cofactor>
    <text evidence="10 13">Binds 1 divalent metal cation per subunit.</text>
</comment>
<protein>
    <recommendedName>
        <fullName evidence="7 10">Ribulose-phosphate 3-epimerase</fullName>
        <ecNumber evidence="7 10">5.1.3.1</ecNumber>
    </recommendedName>
</protein>
<dbReference type="EMBL" id="CP125292">
    <property type="protein sequence ID" value="WHM21239.1"/>
    <property type="molecule type" value="Genomic_DNA"/>
</dbReference>
<feature type="binding site" evidence="10 13">
    <location>
        <position position="34"/>
    </location>
    <ligand>
        <name>a divalent metal cation</name>
        <dbReference type="ChEBI" id="CHEBI:60240"/>
    </ligand>
</feature>
<evidence type="ECO:0000256" key="12">
    <source>
        <dbReference type="PIRSR" id="PIRSR001461-1"/>
    </source>
</evidence>
<dbReference type="PROSITE" id="PS01085">
    <property type="entry name" value="RIBUL_P_3_EPIMER_1"/>
    <property type="match status" value="1"/>
</dbReference>
<dbReference type="InterPro" id="IPR011060">
    <property type="entry name" value="RibuloseP-bd_barrel"/>
</dbReference>
<accession>A0A085CBI9</accession>
<feature type="binding site" evidence="10 14">
    <location>
        <position position="65"/>
    </location>
    <ligand>
        <name>substrate</name>
    </ligand>
</feature>
<dbReference type="GO" id="GO:0019323">
    <property type="term" value="P:pentose catabolic process"/>
    <property type="evidence" value="ECO:0007669"/>
    <property type="project" value="UniProtKB-UniRule"/>
</dbReference>
<evidence type="ECO:0000256" key="5">
    <source>
        <dbReference type="ARBA" id="ARBA00001954"/>
    </source>
</evidence>
<comment type="pathway">
    <text evidence="10">Carbohydrate degradation.</text>
</comment>
<evidence type="ECO:0000256" key="7">
    <source>
        <dbReference type="ARBA" id="ARBA00013188"/>
    </source>
</evidence>
<dbReference type="PATRIC" id="fig|1423.134.peg.2969"/>
<evidence type="ECO:0000256" key="13">
    <source>
        <dbReference type="PIRSR" id="PIRSR001461-2"/>
    </source>
</evidence>
<reference evidence="17" key="3">
    <citation type="submission" date="2023-05" db="EMBL/GenBank/DDBJ databases">
        <title>Complete genome sequence of Bacillus subtilis SRCM117797 isolated from Soybean paste.</title>
        <authorList>
            <person name="Abraha H.B."/>
            <person name="Kim K.-P."/>
            <person name="Ryu M.-S."/>
            <person name="Jeong D.-Y."/>
        </authorList>
    </citation>
    <scope>NUCLEOTIDE SEQUENCE</scope>
    <source>
        <strain evidence="17">SRCM117797</strain>
    </source>
</reference>
<feature type="active site" description="Proton acceptor" evidence="10 12">
    <location>
        <position position="34"/>
    </location>
</feature>
<comment type="cofactor">
    <cofactor evidence="3">
        <name>Co(2+)</name>
        <dbReference type="ChEBI" id="CHEBI:48828"/>
    </cofactor>
</comment>
<feature type="binding site" evidence="10 13">
    <location>
        <position position="32"/>
    </location>
    <ligand>
        <name>a divalent metal cation</name>
        <dbReference type="ChEBI" id="CHEBI:60240"/>
    </ligand>
</feature>
<feature type="binding site" evidence="10 13">
    <location>
        <position position="65"/>
    </location>
    <ligand>
        <name>a divalent metal cation</name>
        <dbReference type="ChEBI" id="CHEBI:60240"/>
    </ligand>
</feature>
<dbReference type="OMA" id="CHLMIED"/>
<keyword evidence="13" id="KW-0464">Manganese</keyword>
<dbReference type="FunFam" id="3.20.20.70:FF:000004">
    <property type="entry name" value="Ribulose-phosphate 3-epimerase"/>
    <property type="match status" value="1"/>
</dbReference>
<dbReference type="STRING" id="483913.AN935_08245"/>
<dbReference type="EC" id="5.1.3.1" evidence="7 10"/>
<dbReference type="NCBIfam" id="NF004076">
    <property type="entry name" value="PRK05581.1-4"/>
    <property type="match status" value="1"/>
</dbReference>
<evidence type="ECO:0000256" key="1">
    <source>
        <dbReference type="ARBA" id="ARBA00001782"/>
    </source>
</evidence>
<dbReference type="GO" id="GO:0005737">
    <property type="term" value="C:cytoplasm"/>
    <property type="evidence" value="ECO:0007669"/>
    <property type="project" value="UniProtKB-ARBA"/>
</dbReference>
<feature type="binding site" evidence="10">
    <location>
        <begin position="175"/>
        <end position="177"/>
    </location>
    <ligand>
        <name>substrate</name>
    </ligand>
</feature>
<feature type="binding site" evidence="10 13">
    <location>
        <position position="175"/>
    </location>
    <ligand>
        <name>a divalent metal cation</name>
        <dbReference type="ChEBI" id="CHEBI:60240"/>
    </ligand>
</feature>
<proteinExistence type="inferred from homology"/>
<comment type="cofactor">
    <cofactor evidence="4">
        <name>Zn(2+)</name>
        <dbReference type="ChEBI" id="CHEBI:29105"/>
    </cofactor>
</comment>
<evidence type="ECO:0000256" key="6">
    <source>
        <dbReference type="ARBA" id="ARBA00009541"/>
    </source>
</evidence>
<reference evidence="16" key="2">
    <citation type="submission" date="2023-03" db="EMBL/GenBank/DDBJ databases">
        <title>Complete genome sequences of 52 Bacillus and Priestia strains isolated from West-African fermentations and 26 reference strains from the DSMZ collection.</title>
        <authorList>
            <person name="Wiedenbein E.S."/>
            <person name="Canoy T.S."/>
            <person name="Hui Y."/>
            <person name="Parkouda C."/>
            <person name="Dawende C."/>
            <person name="Ametefe E."/>
            <person name="Jespersen L."/>
            <person name="Nielsen D.S."/>
        </authorList>
    </citation>
    <scope>NUCLEOTIDE SEQUENCE</scope>
    <source>
        <strain evidence="16">PRO56</strain>
    </source>
</reference>
<keyword evidence="8 10" id="KW-0479">Metal-binding</keyword>
<evidence type="ECO:0000256" key="10">
    <source>
        <dbReference type="HAMAP-Rule" id="MF_02227"/>
    </source>
</evidence>
<dbReference type="NCBIfam" id="TIGR01163">
    <property type="entry name" value="rpe"/>
    <property type="match status" value="1"/>
</dbReference>
<name>A0A085CBI9_BACIU</name>
<evidence type="ECO:0000313" key="18">
    <source>
        <dbReference type="Proteomes" id="UP000032247"/>
    </source>
</evidence>
<dbReference type="PIRSF" id="PIRSF001461">
    <property type="entry name" value="RPE"/>
    <property type="match status" value="1"/>
</dbReference>
<dbReference type="GO" id="GO:0046872">
    <property type="term" value="F:metal ion binding"/>
    <property type="evidence" value="ECO:0007669"/>
    <property type="project" value="UniProtKB-UniRule"/>
</dbReference>
<dbReference type="CDD" id="cd00429">
    <property type="entry name" value="RPE"/>
    <property type="match status" value="1"/>
</dbReference>
<dbReference type="InterPro" id="IPR013785">
    <property type="entry name" value="Aldolase_TIM"/>
</dbReference>
<dbReference type="Proteomes" id="UP000032247">
    <property type="component" value="Unassembled WGS sequence"/>
</dbReference>
<dbReference type="InterPro" id="IPR000056">
    <property type="entry name" value="Ribul_P_3_epim-like"/>
</dbReference>
<dbReference type="EMBL" id="JXBC01000002">
    <property type="protein sequence ID" value="KIU12591.1"/>
    <property type="molecule type" value="Genomic_DNA"/>
</dbReference>
<keyword evidence="13" id="KW-0170">Cobalt</keyword>
<gene>
    <name evidence="10 16" type="primary">rpe</name>
    <name evidence="16" type="ORF">P5633_15730</name>
    <name evidence="17" type="ORF">QL281_21085</name>
    <name evidence="15" type="ORF">SC09_Contig19orf01111</name>
</gene>
<dbReference type="HAMAP" id="MF_02227">
    <property type="entry name" value="RPE"/>
    <property type="match status" value="1"/>
</dbReference>
<dbReference type="Proteomes" id="UP001229422">
    <property type="component" value="Chromosome"/>
</dbReference>
<evidence type="ECO:0000256" key="9">
    <source>
        <dbReference type="ARBA" id="ARBA00023235"/>
    </source>
</evidence>
<dbReference type="InterPro" id="IPR026019">
    <property type="entry name" value="Ribul_P_3_epim"/>
</dbReference>
<reference evidence="15 18" key="1">
    <citation type="submission" date="2014-12" db="EMBL/GenBank/DDBJ databases">
        <title>Comparative genome analysis of Bacillus coagulans HM-08, Clostridium butyricum HM-68, Bacillus subtilis HM-66 and Bacillus licheniformis BL-09.</title>
        <authorList>
            <person name="Zhang H."/>
        </authorList>
    </citation>
    <scope>NUCLEOTIDE SEQUENCE [LARGE SCALE GENOMIC DNA]</scope>
    <source>
        <strain evidence="15 18">HM-66</strain>
    </source>
</reference>
<evidence type="ECO:0000256" key="4">
    <source>
        <dbReference type="ARBA" id="ARBA00001947"/>
    </source>
</evidence>
<dbReference type="Gene3D" id="3.20.20.70">
    <property type="entry name" value="Aldolase class I"/>
    <property type="match status" value="1"/>
</dbReference>
<comment type="cofactor">
    <cofactor evidence="5">
        <name>Fe(2+)</name>
        <dbReference type="ChEBI" id="CHEBI:29033"/>
    </cofactor>
</comment>
<feature type="active site" description="Proton donor" evidence="10 12">
    <location>
        <position position="175"/>
    </location>
</feature>
<evidence type="ECO:0000313" key="15">
    <source>
        <dbReference type="EMBL" id="KIU12591.1"/>
    </source>
</evidence>
<keyword evidence="13" id="KW-0862">Zinc</keyword>
<comment type="similarity">
    <text evidence="6 10 11">Belongs to the ribulose-phosphate 3-epimerase family.</text>
</comment>
<feature type="binding site" evidence="10 14">
    <location>
        <position position="7"/>
    </location>
    <ligand>
        <name>substrate</name>
    </ligand>
</feature>
<comment type="function">
    <text evidence="10">Catalyzes the reversible epimerization of D-ribulose 5-phosphate to D-xylulose 5-phosphate.</text>
</comment>
<evidence type="ECO:0000256" key="3">
    <source>
        <dbReference type="ARBA" id="ARBA00001941"/>
    </source>
</evidence>
<evidence type="ECO:0000256" key="8">
    <source>
        <dbReference type="ARBA" id="ARBA00022723"/>
    </source>
</evidence>
<dbReference type="SUPFAM" id="SSF51366">
    <property type="entry name" value="Ribulose-phoshate binding barrel"/>
    <property type="match status" value="1"/>
</dbReference>
<dbReference type="Pfam" id="PF00834">
    <property type="entry name" value="Ribul_P_3_epim"/>
    <property type="match status" value="1"/>
</dbReference>
<dbReference type="GO" id="GO:0004750">
    <property type="term" value="F:D-ribulose-phosphate 3-epimerase activity"/>
    <property type="evidence" value="ECO:0007669"/>
    <property type="project" value="UniProtKB-UniRule"/>
</dbReference>
<comment type="catalytic activity">
    <reaction evidence="1 10 11">
        <text>D-ribulose 5-phosphate = D-xylulose 5-phosphate</text>
        <dbReference type="Rhea" id="RHEA:13677"/>
        <dbReference type="ChEBI" id="CHEBI:57737"/>
        <dbReference type="ChEBI" id="CHEBI:58121"/>
        <dbReference type="EC" id="5.1.3.1"/>
    </reaction>
</comment>
<dbReference type="PROSITE" id="PS01086">
    <property type="entry name" value="RIBUL_P_3_EPIMER_2"/>
    <property type="match status" value="1"/>
</dbReference>
<evidence type="ECO:0000256" key="11">
    <source>
        <dbReference type="PIRNR" id="PIRNR001461"/>
    </source>
</evidence>